<comment type="similarity">
    <text evidence="1">Belongs to the eukaryotic/archaeal PrmC-related family.</text>
</comment>
<dbReference type="PANTHER" id="PTHR45875:SF1">
    <property type="entry name" value="METHYLTRANSFERASE N6AMT1"/>
    <property type="match status" value="1"/>
</dbReference>
<reference evidence="6 7" key="1">
    <citation type="journal article" date="2020" name="Nature">
        <title>Isolation of an archaeon at the prokaryote-eukaryote interface.</title>
        <authorList>
            <person name="Imachi H."/>
            <person name="Nobu M.K."/>
            <person name="Nakahara N."/>
            <person name="Morono Y."/>
            <person name="Ogawara M."/>
            <person name="Takaki Y."/>
            <person name="Takano Y."/>
            <person name="Uematsu K."/>
            <person name="Ikuta T."/>
            <person name="Ito M."/>
            <person name="Matsui Y."/>
            <person name="Miyazaki M."/>
            <person name="Murata K."/>
            <person name="Saito Y."/>
            <person name="Sakai S."/>
            <person name="Song C."/>
            <person name="Tasumi E."/>
            <person name="Yamanaka Y."/>
            <person name="Yamaguchi T."/>
            <person name="Kamagata Y."/>
            <person name="Tamaki H."/>
            <person name="Takai K."/>
        </authorList>
    </citation>
    <scope>NUCLEOTIDE SEQUENCE [LARGE SCALE GENOMIC DNA]</scope>
    <source>
        <strain evidence="6 7">MK-D1</strain>
    </source>
</reference>
<dbReference type="InterPro" id="IPR052190">
    <property type="entry name" value="Euk-Arch_PrmC-MTase"/>
</dbReference>
<dbReference type="OrthoDB" id="27149at2157"/>
<evidence type="ECO:0000313" key="7">
    <source>
        <dbReference type="Proteomes" id="UP000321408"/>
    </source>
</evidence>
<reference evidence="6 7" key="2">
    <citation type="journal article" date="2024" name="Int. J. Syst. Evol. Microbiol.">
        <title>Promethearchaeum syntrophicum gen. nov., sp. nov., an anaerobic, obligately syntrophic archaeon, the first isolate of the lineage 'Asgard' archaea, and proposal of the new archaeal phylum Promethearchaeota phyl. nov. and kingdom Promethearchaeati regn. nov.</title>
        <authorList>
            <person name="Imachi H."/>
            <person name="Nobu M.K."/>
            <person name="Kato S."/>
            <person name="Takaki Y."/>
            <person name="Miyazaki M."/>
            <person name="Miyata M."/>
            <person name="Ogawara M."/>
            <person name="Saito Y."/>
            <person name="Sakai S."/>
            <person name="Tahara Y.O."/>
            <person name="Takano Y."/>
            <person name="Tasumi E."/>
            <person name="Uematsu K."/>
            <person name="Yoshimura T."/>
            <person name="Itoh T."/>
            <person name="Ohkuma M."/>
            <person name="Takai K."/>
        </authorList>
    </citation>
    <scope>NUCLEOTIDE SEQUENCE [LARGE SCALE GENOMIC DNA]</scope>
    <source>
        <strain evidence="6 7">MK-D1</strain>
    </source>
</reference>
<feature type="domain" description="Methyltransferase" evidence="5">
    <location>
        <begin position="57"/>
        <end position="201"/>
    </location>
</feature>
<dbReference type="PRINTS" id="PR00507">
    <property type="entry name" value="N12N6MTFRASE"/>
</dbReference>
<dbReference type="EC" id="2.1.1.-" evidence="6"/>
<evidence type="ECO:0000256" key="1">
    <source>
        <dbReference type="ARBA" id="ARBA00006149"/>
    </source>
</evidence>
<gene>
    <name evidence="6" type="ORF">DSAG12_00888</name>
</gene>
<dbReference type="Gene3D" id="3.40.50.150">
    <property type="entry name" value="Vaccinia Virus protein VP39"/>
    <property type="match status" value="1"/>
</dbReference>
<evidence type="ECO:0000259" key="5">
    <source>
        <dbReference type="Pfam" id="PF13847"/>
    </source>
</evidence>
<evidence type="ECO:0000256" key="3">
    <source>
        <dbReference type="ARBA" id="ARBA00022679"/>
    </source>
</evidence>
<dbReference type="Pfam" id="PF13847">
    <property type="entry name" value="Methyltransf_31"/>
    <property type="match status" value="1"/>
</dbReference>
<dbReference type="AlphaFoldDB" id="A0A5B9D7T1"/>
<protein>
    <submittedName>
        <fullName evidence="6">HemK2/MTQ2 family protein methyltransferase</fullName>
        <ecNumber evidence="6">2.1.1.-</ecNumber>
    </submittedName>
</protein>
<dbReference type="SUPFAM" id="SSF53335">
    <property type="entry name" value="S-adenosyl-L-methionine-dependent methyltransferases"/>
    <property type="match status" value="1"/>
</dbReference>
<accession>A0A5B9D7T1</accession>
<keyword evidence="7" id="KW-1185">Reference proteome</keyword>
<dbReference type="InterPro" id="IPR002052">
    <property type="entry name" value="DNA_methylase_N6_adenine_CS"/>
</dbReference>
<evidence type="ECO:0000313" key="6">
    <source>
        <dbReference type="EMBL" id="QEE15065.1"/>
    </source>
</evidence>
<dbReference type="PROSITE" id="PS00092">
    <property type="entry name" value="N6_MTASE"/>
    <property type="match status" value="1"/>
</dbReference>
<keyword evidence="3 6" id="KW-0808">Transferase</keyword>
<sequence>MGHDFSKYKIIEYYEINMVIPEQVYSPHDDTKLISEFILDWIKKIQIPKRNLNIKPIRVLEIGYGPGTISLLLISRFLKKKVNFFHVGTEINPLAVETAKYNAKLNKLENYAQFLEGNLFKPLNTDELVQPYDLILFNPPYLQSDLDVINETNRQLIDLAWDGGPTGNEVLLEFLNHLSKFLKKNGELFFITSSLVNQETIQQALKIQEVKILEQKSHHIFFEDIILYHCKK</sequence>
<dbReference type="EMBL" id="CP042905">
    <property type="protein sequence ID" value="QEE15065.1"/>
    <property type="molecule type" value="Genomic_DNA"/>
</dbReference>
<dbReference type="GO" id="GO:0008276">
    <property type="term" value="F:protein methyltransferase activity"/>
    <property type="evidence" value="ECO:0007669"/>
    <property type="project" value="TreeGrafter"/>
</dbReference>
<evidence type="ECO:0000256" key="4">
    <source>
        <dbReference type="ARBA" id="ARBA00022691"/>
    </source>
</evidence>
<dbReference type="GO" id="GO:0003676">
    <property type="term" value="F:nucleic acid binding"/>
    <property type="evidence" value="ECO:0007669"/>
    <property type="project" value="InterPro"/>
</dbReference>
<dbReference type="GeneID" id="41328886"/>
<dbReference type="InterPro" id="IPR004557">
    <property type="entry name" value="PrmC-related"/>
</dbReference>
<dbReference type="Proteomes" id="UP000321408">
    <property type="component" value="Chromosome"/>
</dbReference>
<proteinExistence type="inferred from homology"/>
<dbReference type="GO" id="GO:0008757">
    <property type="term" value="F:S-adenosylmethionine-dependent methyltransferase activity"/>
    <property type="evidence" value="ECO:0007669"/>
    <property type="project" value="TreeGrafter"/>
</dbReference>
<dbReference type="GO" id="GO:0035657">
    <property type="term" value="C:eRF1 methyltransferase complex"/>
    <property type="evidence" value="ECO:0007669"/>
    <property type="project" value="TreeGrafter"/>
</dbReference>
<evidence type="ECO:0000256" key="2">
    <source>
        <dbReference type="ARBA" id="ARBA00022603"/>
    </source>
</evidence>
<keyword evidence="4" id="KW-0949">S-adenosyl-L-methionine</keyword>
<name>A0A5B9D7T1_9ARCH</name>
<dbReference type="InterPro" id="IPR029063">
    <property type="entry name" value="SAM-dependent_MTases_sf"/>
</dbReference>
<dbReference type="InterPro" id="IPR025714">
    <property type="entry name" value="Methyltranfer_dom"/>
</dbReference>
<dbReference type="KEGG" id="psyt:DSAG12_00888"/>
<organism evidence="6 7">
    <name type="scientific">Promethearchaeum syntrophicum</name>
    <dbReference type="NCBI Taxonomy" id="2594042"/>
    <lineage>
        <taxon>Archaea</taxon>
        <taxon>Promethearchaeati</taxon>
        <taxon>Promethearchaeota</taxon>
        <taxon>Promethearchaeia</taxon>
        <taxon>Promethearchaeales</taxon>
        <taxon>Promethearchaeaceae</taxon>
        <taxon>Promethearchaeum</taxon>
    </lineage>
</organism>
<dbReference type="CDD" id="cd02440">
    <property type="entry name" value="AdoMet_MTases"/>
    <property type="match status" value="1"/>
</dbReference>
<dbReference type="PANTHER" id="PTHR45875">
    <property type="entry name" value="METHYLTRANSFERASE N6AMT1"/>
    <property type="match status" value="1"/>
</dbReference>
<dbReference type="NCBIfam" id="TIGR00537">
    <property type="entry name" value="hemK_rel_arch"/>
    <property type="match status" value="1"/>
</dbReference>
<dbReference type="RefSeq" id="WP_162306557.1">
    <property type="nucleotide sequence ID" value="NZ_CP042905.2"/>
</dbReference>
<keyword evidence="2 6" id="KW-0489">Methyltransferase</keyword>
<dbReference type="GO" id="GO:0032259">
    <property type="term" value="P:methylation"/>
    <property type="evidence" value="ECO:0007669"/>
    <property type="project" value="UniProtKB-KW"/>
</dbReference>